<keyword evidence="1" id="KW-0812">Transmembrane</keyword>
<dbReference type="RefSeq" id="WP_111343061.1">
    <property type="nucleotide sequence ID" value="NZ_JAIWKD010000001.1"/>
</dbReference>
<protein>
    <submittedName>
        <fullName evidence="2">Permease</fullName>
    </submittedName>
</protein>
<dbReference type="InterPro" id="IPR046513">
    <property type="entry name" value="DUF6691"/>
</dbReference>
<sequence>MRLIIALAIGAVFGLGISVSGMGNPAKVLNFFDIAGTWDPSLAFVMGGALTVTFIGYRLVLGRPRPVCADSFQLPTKTQVDRRLVAGSAVFGVGWGIAGFCPGGSLPMLGTGLTDVFIFVAALCAGLAAARLLDGVAKQSGGRDALSGGSVRKT</sequence>
<keyword evidence="1" id="KW-1133">Transmembrane helix</keyword>
<feature type="transmembrane region" description="Helical" evidence="1">
    <location>
        <begin position="82"/>
        <end position="100"/>
    </location>
</feature>
<accession>A0A8B2NZ08</accession>
<comment type="caution">
    <text evidence="2">The sequence shown here is derived from an EMBL/GenBank/DDBJ whole genome shotgun (WGS) entry which is preliminary data.</text>
</comment>
<keyword evidence="1" id="KW-0472">Membrane</keyword>
<evidence type="ECO:0000313" key="2">
    <source>
        <dbReference type="EMBL" id="RAI03960.1"/>
    </source>
</evidence>
<reference evidence="2 3" key="1">
    <citation type="submission" date="2018-05" db="EMBL/GenBank/DDBJ databases">
        <title>Acuticoccus sediminis sp. nov., isolated from deep-sea sediment of Indian Ocean.</title>
        <authorList>
            <person name="Liu X."/>
            <person name="Lai Q."/>
            <person name="Du Y."/>
            <person name="Sun F."/>
            <person name="Zhang X."/>
            <person name="Wang S."/>
            <person name="Shao Z."/>
        </authorList>
    </citation>
    <scope>NUCLEOTIDE SEQUENCE [LARGE SCALE GENOMIC DNA]</scope>
    <source>
        <strain evidence="2 3">PTG4-2</strain>
    </source>
</reference>
<evidence type="ECO:0000313" key="3">
    <source>
        <dbReference type="Proteomes" id="UP000249590"/>
    </source>
</evidence>
<dbReference type="EMBL" id="QHHQ01000001">
    <property type="protein sequence ID" value="RAI03960.1"/>
    <property type="molecule type" value="Genomic_DNA"/>
</dbReference>
<dbReference type="Proteomes" id="UP000249590">
    <property type="component" value="Unassembled WGS sequence"/>
</dbReference>
<feature type="transmembrane region" description="Helical" evidence="1">
    <location>
        <begin position="42"/>
        <end position="61"/>
    </location>
</feature>
<evidence type="ECO:0000256" key="1">
    <source>
        <dbReference type="SAM" id="Phobius"/>
    </source>
</evidence>
<proteinExistence type="predicted"/>
<name>A0A8B2NZ08_9HYPH</name>
<organism evidence="2 3">
    <name type="scientific">Acuticoccus sediminis</name>
    <dbReference type="NCBI Taxonomy" id="2184697"/>
    <lineage>
        <taxon>Bacteria</taxon>
        <taxon>Pseudomonadati</taxon>
        <taxon>Pseudomonadota</taxon>
        <taxon>Alphaproteobacteria</taxon>
        <taxon>Hyphomicrobiales</taxon>
        <taxon>Amorphaceae</taxon>
        <taxon>Acuticoccus</taxon>
    </lineage>
</organism>
<dbReference type="OrthoDB" id="9790409at2"/>
<feature type="transmembrane region" description="Helical" evidence="1">
    <location>
        <begin position="112"/>
        <end position="133"/>
    </location>
</feature>
<keyword evidence="3" id="KW-1185">Reference proteome</keyword>
<dbReference type="AlphaFoldDB" id="A0A8B2NZ08"/>
<dbReference type="Pfam" id="PF20398">
    <property type="entry name" value="DUF6691"/>
    <property type="match status" value="1"/>
</dbReference>
<gene>
    <name evidence="2" type="ORF">DLJ53_05695</name>
</gene>